<dbReference type="Pfam" id="PF25954">
    <property type="entry name" value="Beta-barrel_RND_2"/>
    <property type="match status" value="1"/>
</dbReference>
<accession>A0A5P9NLJ1</accession>
<dbReference type="FunFam" id="2.40.30.170:FF:000010">
    <property type="entry name" value="Efflux RND transporter periplasmic adaptor subunit"/>
    <property type="match status" value="1"/>
</dbReference>
<evidence type="ECO:0000313" key="7">
    <source>
        <dbReference type="Proteomes" id="UP000326287"/>
    </source>
</evidence>
<dbReference type="InterPro" id="IPR058647">
    <property type="entry name" value="BSH_CzcB-like"/>
</dbReference>
<dbReference type="Gene3D" id="2.40.50.100">
    <property type="match status" value="1"/>
</dbReference>
<evidence type="ECO:0000256" key="1">
    <source>
        <dbReference type="ARBA" id="ARBA00009477"/>
    </source>
</evidence>
<evidence type="ECO:0000256" key="2">
    <source>
        <dbReference type="ARBA" id="ARBA00022448"/>
    </source>
</evidence>
<dbReference type="AlphaFoldDB" id="A0A5P9NLJ1"/>
<dbReference type="Pfam" id="PF25973">
    <property type="entry name" value="BSH_CzcB"/>
    <property type="match status" value="1"/>
</dbReference>
<sequence>MQTLTRKRIISWLHLLILATSFGWVVASADEEAHSEEGHITLTPEQVKHAGITLDRVGPASIRETLPLYGQVVPNALRQQAVSARFPGVIKSVAKQVGDAVQRGETLATVESNESLKSYPVVASLDGVVAQRSANVGEQTDGRTLFVIGDYSTVWVELAVFPADLSKVHVGQPVRIETRDATVTGKGKIIAILPVGSSTNQTTTARVLLDNPDRQWIPGHFITAEVFLSEAVVATVIQDKAIQIIEDESVVFVAGDEGFEPRPVILGRSDGQVSEVLEGLRAGEAYVSTNSFTLKSELGKEDLEHDD</sequence>
<dbReference type="GO" id="GO:0046914">
    <property type="term" value="F:transition metal ion binding"/>
    <property type="evidence" value="ECO:0007669"/>
    <property type="project" value="TreeGrafter"/>
</dbReference>
<dbReference type="Gene3D" id="2.40.420.20">
    <property type="match status" value="1"/>
</dbReference>
<dbReference type="SUPFAM" id="SSF51230">
    <property type="entry name" value="Single hybrid motif"/>
    <property type="match status" value="1"/>
</dbReference>
<dbReference type="Gene3D" id="2.40.30.170">
    <property type="match status" value="1"/>
</dbReference>
<keyword evidence="2" id="KW-0813">Transport</keyword>
<dbReference type="OrthoDB" id="9768185at2"/>
<name>A0A5P9NLJ1_9GAMM</name>
<dbReference type="InterPro" id="IPR051909">
    <property type="entry name" value="MFP_Cation_Efflux"/>
</dbReference>
<feature type="domain" description="CzcB-like barrel-sandwich hybrid" evidence="4">
    <location>
        <begin position="79"/>
        <end position="149"/>
    </location>
</feature>
<feature type="domain" description="CzcB-like C-terminal circularly permuted SH3-like" evidence="5">
    <location>
        <begin position="237"/>
        <end position="295"/>
    </location>
</feature>
<dbReference type="EMBL" id="CP036422">
    <property type="protein sequence ID" value="QFU76366.1"/>
    <property type="molecule type" value="Genomic_DNA"/>
</dbReference>
<dbReference type="InterPro" id="IPR011053">
    <property type="entry name" value="Single_hybrid_motif"/>
</dbReference>
<dbReference type="GO" id="GO:0030288">
    <property type="term" value="C:outer membrane-bounded periplasmic space"/>
    <property type="evidence" value="ECO:0007669"/>
    <property type="project" value="TreeGrafter"/>
</dbReference>
<protein>
    <submittedName>
        <fullName evidence="6">HlyD family efflux transporter periplasmic adaptor subunit</fullName>
    </submittedName>
</protein>
<keyword evidence="7" id="KW-1185">Reference proteome</keyword>
<dbReference type="Proteomes" id="UP000326287">
    <property type="component" value="Chromosome"/>
</dbReference>
<evidence type="ECO:0000259" key="4">
    <source>
        <dbReference type="Pfam" id="PF25973"/>
    </source>
</evidence>
<feature type="domain" description="CusB-like beta-barrel" evidence="3">
    <location>
        <begin position="153"/>
        <end position="225"/>
    </location>
</feature>
<evidence type="ECO:0000259" key="5">
    <source>
        <dbReference type="Pfam" id="PF25975"/>
    </source>
</evidence>
<dbReference type="PANTHER" id="PTHR30097:SF4">
    <property type="entry name" value="SLR6042 PROTEIN"/>
    <property type="match status" value="1"/>
</dbReference>
<dbReference type="PANTHER" id="PTHR30097">
    <property type="entry name" value="CATION EFFLUX SYSTEM PROTEIN CUSB"/>
    <property type="match status" value="1"/>
</dbReference>
<proteinExistence type="inferred from homology"/>
<dbReference type="GO" id="GO:0060003">
    <property type="term" value="P:copper ion export"/>
    <property type="evidence" value="ECO:0007669"/>
    <property type="project" value="TreeGrafter"/>
</dbReference>
<dbReference type="Pfam" id="PF25975">
    <property type="entry name" value="CzcB_C"/>
    <property type="match status" value="1"/>
</dbReference>
<evidence type="ECO:0000313" key="6">
    <source>
        <dbReference type="EMBL" id="QFU76366.1"/>
    </source>
</evidence>
<dbReference type="InterPro" id="IPR058649">
    <property type="entry name" value="CzcB_C"/>
</dbReference>
<comment type="similarity">
    <text evidence="1">Belongs to the membrane fusion protein (MFP) (TC 8.A.1) family.</text>
</comment>
<dbReference type="RefSeq" id="WP_153239509.1">
    <property type="nucleotide sequence ID" value="NZ_CP036422.1"/>
</dbReference>
<dbReference type="KEGG" id="halc:EY643_12230"/>
<gene>
    <name evidence="6" type="ORF">EY643_12230</name>
</gene>
<evidence type="ECO:0000259" key="3">
    <source>
        <dbReference type="Pfam" id="PF25954"/>
    </source>
</evidence>
<organism evidence="6 7">
    <name type="scientific">Halioglobus maricola</name>
    <dbReference type="NCBI Taxonomy" id="2601894"/>
    <lineage>
        <taxon>Bacteria</taxon>
        <taxon>Pseudomonadati</taxon>
        <taxon>Pseudomonadota</taxon>
        <taxon>Gammaproteobacteria</taxon>
        <taxon>Cellvibrionales</taxon>
        <taxon>Halieaceae</taxon>
        <taxon>Halioglobus</taxon>
    </lineage>
</organism>
<dbReference type="GO" id="GO:0015679">
    <property type="term" value="P:plasma membrane copper ion transport"/>
    <property type="evidence" value="ECO:0007669"/>
    <property type="project" value="TreeGrafter"/>
</dbReference>
<dbReference type="InterPro" id="IPR058792">
    <property type="entry name" value="Beta-barrel_RND_2"/>
</dbReference>
<reference evidence="6 7" key="1">
    <citation type="submission" date="2019-02" db="EMBL/GenBank/DDBJ databases">
        <authorList>
            <person name="Li S.-H."/>
        </authorList>
    </citation>
    <scope>NUCLEOTIDE SEQUENCE [LARGE SCALE GENOMIC DNA]</scope>
    <source>
        <strain evidence="6 7">IMCC14385</strain>
    </source>
</reference>